<dbReference type="Proteomes" id="UP000000552">
    <property type="component" value="Chromosome"/>
</dbReference>
<sequence>MRPGQSPRRSKVCPAAACRTHAPGGPVIRAILALTLASIIAAAQPQKASAEDIVGRSIERRAVEAVIWGMPAVNYDLMYEAMVRETRGEFNQIVYWSRLPDWKNQTLTPNPDAIYLMPFFNVKDGPMVIEIPPSDSGVINGTIMDDWQVPLEDVGPAGVDKGAGGKYLILPPDYKDTAPEGYIVLPSQTYQGYALLRSILKSGSDADVAKAVAYSRRIQLYPLARAANPPETIFRDAIDIVYDATIPYDWRFFQSLDRFVQREVWLTRDKAMIDQLKSIGIEKGKPFSPDARTHADLDAAAREAHALLEGRYEGMFSVPYFDISRWAVPALPDFLQGASTGYTDPDNYPVDSRGLVFSFAFFTPKHLGQGQFYLMTVKDKTGQTFDGRSTYRLTVPANAPVTQYWSATVYDRATHALIRDLPRSSRSSQNPDLHKNADGSVDVYFGPEAPAGKDANWVPTNPARQFEVLFRLYGPEKSLFEKTWKLPDIERISGR</sequence>
<name>Q98BQ4_RHILO</name>
<accession>Q98BQ4</accession>
<dbReference type="HOGENOM" id="CLU_027269_2_0_5"/>
<proteinExistence type="predicted"/>
<dbReference type="Pfam" id="PF06863">
    <property type="entry name" value="DUF1254"/>
    <property type="match status" value="1"/>
</dbReference>
<dbReference type="Gene3D" id="1.10.3360.10">
    <property type="entry name" value="VPA0735-like domain"/>
    <property type="match status" value="1"/>
</dbReference>
<dbReference type="EMBL" id="BA000012">
    <property type="protein sequence ID" value="BAB51918.1"/>
    <property type="molecule type" value="Genomic_DNA"/>
</dbReference>
<dbReference type="PANTHER" id="PTHR36509:SF3">
    <property type="entry name" value="SIGNAL PEPTIDE PROTEIN"/>
    <property type="match status" value="1"/>
</dbReference>
<dbReference type="PANTHER" id="PTHR36509">
    <property type="entry name" value="BLL3101 PROTEIN"/>
    <property type="match status" value="1"/>
</dbReference>
<dbReference type="Gene3D" id="2.60.120.600">
    <property type="entry name" value="Domain of unknown function DUF1214, C-terminal domain"/>
    <property type="match status" value="1"/>
</dbReference>
<dbReference type="InterPro" id="IPR010679">
    <property type="entry name" value="DUF1254"/>
</dbReference>
<evidence type="ECO:0000313" key="4">
    <source>
        <dbReference type="Proteomes" id="UP000000552"/>
    </source>
</evidence>
<protein>
    <submittedName>
        <fullName evidence="3">Mll5470 protein</fullName>
    </submittedName>
</protein>
<dbReference type="Gene3D" id="2.60.40.1610">
    <property type="entry name" value="Domain of unknown function DUF1254"/>
    <property type="match status" value="1"/>
</dbReference>
<evidence type="ECO:0000259" key="2">
    <source>
        <dbReference type="Pfam" id="PF06863"/>
    </source>
</evidence>
<feature type="domain" description="DUF1214" evidence="1">
    <location>
        <begin position="371"/>
        <end position="477"/>
    </location>
</feature>
<dbReference type="eggNOG" id="COG5361">
    <property type="taxonomic scope" value="Bacteria"/>
</dbReference>
<dbReference type="AlphaFoldDB" id="Q98BQ4"/>
<reference evidence="3 4" key="1">
    <citation type="journal article" date="2000" name="DNA Res.">
        <title>Complete genome structure of the nitrogen-fixing symbiotic bacterium Mesorhizobium loti.</title>
        <authorList>
            <person name="Kaneko T."/>
            <person name="Nakamura Y."/>
            <person name="Sato S."/>
            <person name="Asamizu E."/>
            <person name="Kato T."/>
            <person name="Sasamoto S."/>
            <person name="Watanabe A."/>
            <person name="Idesawa K."/>
            <person name="Ishikawa A."/>
            <person name="Kawashima K."/>
            <person name="Kimura T."/>
            <person name="Kishida Y."/>
            <person name="Kiyokawa C."/>
            <person name="Kohara M."/>
            <person name="Matsumoto M."/>
            <person name="Matsuno A."/>
            <person name="Mochizuki Y."/>
            <person name="Nakayama S."/>
            <person name="Nakazaki N."/>
            <person name="Shimpo S."/>
            <person name="Sugimoto M."/>
            <person name="Takeuchi C."/>
            <person name="Yamada M."/>
            <person name="Tabata S."/>
        </authorList>
    </citation>
    <scope>NUCLEOTIDE SEQUENCE [LARGE SCALE GENOMIC DNA]</scope>
    <source>
        <strain evidence="4">LMG 29417 / CECT 9101 / MAFF 303099</strain>
    </source>
</reference>
<organism evidence="3 4">
    <name type="scientific">Mesorhizobium japonicum (strain LMG 29417 / CECT 9101 / MAFF 303099)</name>
    <name type="common">Mesorhizobium loti (strain MAFF 303099)</name>
    <dbReference type="NCBI Taxonomy" id="266835"/>
    <lineage>
        <taxon>Bacteria</taxon>
        <taxon>Pseudomonadati</taxon>
        <taxon>Pseudomonadota</taxon>
        <taxon>Alphaproteobacteria</taxon>
        <taxon>Hyphomicrobiales</taxon>
        <taxon>Phyllobacteriaceae</taxon>
        <taxon>Mesorhizobium</taxon>
    </lineage>
</organism>
<dbReference type="RefSeq" id="WP_010913256.1">
    <property type="nucleotide sequence ID" value="NC_002678.2"/>
</dbReference>
<dbReference type="PATRIC" id="fig|266835.9.peg.4347"/>
<dbReference type="InterPro" id="IPR037049">
    <property type="entry name" value="DUF1214_C_sf"/>
</dbReference>
<dbReference type="Pfam" id="PF06742">
    <property type="entry name" value="DUF1214"/>
    <property type="match status" value="1"/>
</dbReference>
<evidence type="ECO:0000313" key="3">
    <source>
        <dbReference type="EMBL" id="BAB51918.1"/>
    </source>
</evidence>
<dbReference type="InterPro" id="IPR037050">
    <property type="entry name" value="DUF1254_sf"/>
</dbReference>
<dbReference type="InterPro" id="IPR010621">
    <property type="entry name" value="DUF1214"/>
</dbReference>
<feature type="domain" description="DUF1254" evidence="2">
    <location>
        <begin position="90"/>
        <end position="222"/>
    </location>
</feature>
<dbReference type="SUPFAM" id="SSF160935">
    <property type="entry name" value="VPA0735-like"/>
    <property type="match status" value="1"/>
</dbReference>
<gene>
    <name evidence="3" type="ordered locus">mll5470</name>
</gene>
<dbReference type="KEGG" id="mlo:mll5470"/>
<evidence type="ECO:0000259" key="1">
    <source>
        <dbReference type="Pfam" id="PF06742"/>
    </source>
</evidence>